<accession>A0A157Q3F0</accession>
<dbReference type="OrthoDB" id="9799921at2"/>
<feature type="domain" description="Uracil-DNA glycosylase-like" evidence="1">
    <location>
        <begin position="14"/>
        <end position="172"/>
    </location>
</feature>
<dbReference type="CDD" id="cd10032">
    <property type="entry name" value="UDG-F6_HDG"/>
    <property type="match status" value="1"/>
</dbReference>
<dbReference type="Proteomes" id="UP000077037">
    <property type="component" value="Unassembled WGS sequence"/>
</dbReference>
<organism evidence="2 3">
    <name type="scientific">Bordetella ansorpii</name>
    <dbReference type="NCBI Taxonomy" id="288768"/>
    <lineage>
        <taxon>Bacteria</taxon>
        <taxon>Pseudomonadati</taxon>
        <taxon>Pseudomonadota</taxon>
        <taxon>Betaproteobacteria</taxon>
        <taxon>Burkholderiales</taxon>
        <taxon>Alcaligenaceae</taxon>
        <taxon>Bordetella</taxon>
    </lineage>
</organism>
<evidence type="ECO:0000313" key="2">
    <source>
        <dbReference type="EMBL" id="SAI40134.1"/>
    </source>
</evidence>
<protein>
    <submittedName>
        <fullName evidence="2">G:T/U mismatch-specific DNA glycosylase</fullName>
    </submittedName>
</protein>
<dbReference type="SUPFAM" id="SSF52141">
    <property type="entry name" value="Uracil-DNA glycosylase-like"/>
    <property type="match status" value="1"/>
</dbReference>
<dbReference type="SMART" id="SM00986">
    <property type="entry name" value="UDG"/>
    <property type="match status" value="1"/>
</dbReference>
<dbReference type="InterPro" id="IPR036895">
    <property type="entry name" value="Uracil-DNA_glycosylase-like_sf"/>
</dbReference>
<dbReference type="AlphaFoldDB" id="A0A157Q3F0"/>
<gene>
    <name evidence="2" type="ORF">SAMEA1982600_03163</name>
</gene>
<evidence type="ECO:0000313" key="3">
    <source>
        <dbReference type="Proteomes" id="UP000077037"/>
    </source>
</evidence>
<reference evidence="2 3" key="1">
    <citation type="submission" date="2016-03" db="EMBL/GenBank/DDBJ databases">
        <authorList>
            <consortium name="Pathogen Informatics"/>
        </authorList>
    </citation>
    <scope>NUCLEOTIDE SEQUENCE [LARGE SCALE GENOMIC DNA]</scope>
    <source>
        <strain evidence="2 3">NCTC13364</strain>
    </source>
</reference>
<dbReference type="Pfam" id="PF03167">
    <property type="entry name" value="UDG"/>
    <property type="match status" value="1"/>
</dbReference>
<dbReference type="EMBL" id="FKBS01000017">
    <property type="protein sequence ID" value="SAI40134.1"/>
    <property type="molecule type" value="Genomic_DNA"/>
</dbReference>
<dbReference type="SMART" id="SM00987">
    <property type="entry name" value="UreE_C"/>
    <property type="match status" value="1"/>
</dbReference>
<dbReference type="Gene3D" id="3.40.470.10">
    <property type="entry name" value="Uracil-DNA glycosylase-like domain"/>
    <property type="match status" value="1"/>
</dbReference>
<name>A0A157Q3F0_9BORD</name>
<sequence length="188" mass="19808">MTESVSPHCVSGFPPASRPDARVLVLGTMPGVASLKAVRYYAHPRNAFWPIAAALLGFDAALPYASRIDALNDAGVALWDVLAACERPGSLDAAIDARSAQANDFAGFLAAHPRITRICFNGGSAQALFRRHVLPVLSRTHPAMEYAALPSTSPAHAAMPFAAKLDAWRAVVPGASAGSRRPNQRTAP</sequence>
<evidence type="ECO:0000259" key="1">
    <source>
        <dbReference type="SMART" id="SM00986"/>
    </source>
</evidence>
<dbReference type="NCBIfam" id="TIGR04274">
    <property type="entry name" value="hypoxanDNAglyco"/>
    <property type="match status" value="1"/>
</dbReference>
<dbReference type="RefSeq" id="WP_082887275.1">
    <property type="nucleotide sequence ID" value="NZ_FKBS01000017.1"/>
</dbReference>
<dbReference type="InterPro" id="IPR005122">
    <property type="entry name" value="Uracil-DNA_glycosylase-like"/>
</dbReference>
<dbReference type="InterPro" id="IPR026353">
    <property type="entry name" value="Hypoxan-DNA_Glyclase"/>
</dbReference>
<proteinExistence type="predicted"/>